<feature type="transmembrane region" description="Helical" evidence="6">
    <location>
        <begin position="37"/>
        <end position="54"/>
    </location>
</feature>
<dbReference type="PANTHER" id="PTHR21624:SF1">
    <property type="entry name" value="ALKYLGLYCEROL MONOOXYGENASE"/>
    <property type="match status" value="1"/>
</dbReference>
<keyword evidence="5 6" id="KW-0472">Membrane</keyword>
<dbReference type="PANTHER" id="PTHR21624">
    <property type="entry name" value="STEROL DESATURASE-RELATED PROTEIN"/>
    <property type="match status" value="1"/>
</dbReference>
<evidence type="ECO:0000256" key="5">
    <source>
        <dbReference type="ARBA" id="ARBA00023136"/>
    </source>
</evidence>
<protein>
    <submittedName>
        <fullName evidence="7">Uncharacterized protein</fullName>
    </submittedName>
</protein>
<name>A0A9P5SJ07_9FUNG</name>
<evidence type="ECO:0000313" key="8">
    <source>
        <dbReference type="Proteomes" id="UP000696485"/>
    </source>
</evidence>
<dbReference type="GO" id="GO:0005783">
    <property type="term" value="C:endoplasmic reticulum"/>
    <property type="evidence" value="ECO:0007669"/>
    <property type="project" value="TreeGrafter"/>
</dbReference>
<keyword evidence="3 6" id="KW-1133">Transmembrane helix</keyword>
<evidence type="ECO:0000313" key="7">
    <source>
        <dbReference type="EMBL" id="KAF9328617.1"/>
    </source>
</evidence>
<evidence type="ECO:0000256" key="4">
    <source>
        <dbReference type="ARBA" id="ARBA00023002"/>
    </source>
</evidence>
<dbReference type="InterPro" id="IPR051689">
    <property type="entry name" value="Sterol_desaturase/TMEM195"/>
</dbReference>
<dbReference type="GO" id="GO:0050479">
    <property type="term" value="F:glyceryl-ether monooxygenase activity"/>
    <property type="evidence" value="ECO:0007669"/>
    <property type="project" value="TreeGrafter"/>
</dbReference>
<reference evidence="7" key="1">
    <citation type="journal article" date="2020" name="Fungal Divers.">
        <title>Resolving the Mortierellaceae phylogeny through synthesis of multi-gene phylogenetics and phylogenomics.</title>
        <authorList>
            <person name="Vandepol N."/>
            <person name="Liber J."/>
            <person name="Desiro A."/>
            <person name="Na H."/>
            <person name="Kennedy M."/>
            <person name="Barry K."/>
            <person name="Grigoriev I.V."/>
            <person name="Miller A.N."/>
            <person name="O'Donnell K."/>
            <person name="Stajich J.E."/>
            <person name="Bonito G."/>
        </authorList>
    </citation>
    <scope>NUCLEOTIDE SEQUENCE</scope>
    <source>
        <strain evidence="7">NVP1</strain>
    </source>
</reference>
<accession>A0A9P5SJ07</accession>
<gene>
    <name evidence="7" type="ORF">BG006_008220</name>
</gene>
<evidence type="ECO:0000256" key="1">
    <source>
        <dbReference type="ARBA" id="ARBA00004127"/>
    </source>
</evidence>
<dbReference type="Proteomes" id="UP000696485">
    <property type="component" value="Unassembled WGS sequence"/>
</dbReference>
<comment type="subcellular location">
    <subcellularLocation>
        <location evidence="1">Endomembrane system</location>
        <topology evidence="1">Multi-pass membrane protein</topology>
    </subcellularLocation>
</comment>
<keyword evidence="4" id="KW-0560">Oxidoreductase</keyword>
<evidence type="ECO:0000256" key="6">
    <source>
        <dbReference type="SAM" id="Phobius"/>
    </source>
</evidence>
<feature type="transmembrane region" description="Helical" evidence="6">
    <location>
        <begin position="122"/>
        <end position="143"/>
    </location>
</feature>
<evidence type="ECO:0000256" key="2">
    <source>
        <dbReference type="ARBA" id="ARBA00022692"/>
    </source>
</evidence>
<comment type="caution">
    <text evidence="7">The sequence shown here is derived from an EMBL/GenBank/DDBJ whole genome shotgun (WGS) entry which is preliminary data.</text>
</comment>
<evidence type="ECO:0000256" key="3">
    <source>
        <dbReference type="ARBA" id="ARBA00022989"/>
    </source>
</evidence>
<keyword evidence="2 6" id="KW-0812">Transmembrane</keyword>
<proteinExistence type="predicted"/>
<keyword evidence="8" id="KW-1185">Reference proteome</keyword>
<sequence length="312" mass="35637">MTTVKVAESLGRVFYIVSPKANIFATLDEVLMYVGEATPWLLIFALLGLLYHAVKDLGVGLTRHTGSYSQAKYRMNDTIASLGLGAIQQMARFIFGSLQMVTYNYIWDNYKIETVAFDEFKVSTWFGCLLATAFVFSPAQYLVHSQFNLLFQVWLHTGRNRYCIDKNYGGTLIIWDRMFGTYASERLYPDVISSFYAPGWHPGVPRKGLLEEISDIDVKNPAHQWQTQALFVNTVVSFTTTGKIMYAKPNGLWFQLVRTLASFFIAEFVARSGYWEQSYWQRRDTLALADTFLLSSMFLGWVFTSTATTGRR</sequence>
<feature type="transmembrane region" description="Helical" evidence="6">
    <location>
        <begin position="286"/>
        <end position="304"/>
    </location>
</feature>
<dbReference type="GO" id="GO:0006643">
    <property type="term" value="P:membrane lipid metabolic process"/>
    <property type="evidence" value="ECO:0007669"/>
    <property type="project" value="TreeGrafter"/>
</dbReference>
<organism evidence="7 8">
    <name type="scientific">Podila minutissima</name>
    <dbReference type="NCBI Taxonomy" id="64525"/>
    <lineage>
        <taxon>Eukaryota</taxon>
        <taxon>Fungi</taxon>
        <taxon>Fungi incertae sedis</taxon>
        <taxon>Mucoromycota</taxon>
        <taxon>Mortierellomycotina</taxon>
        <taxon>Mortierellomycetes</taxon>
        <taxon>Mortierellales</taxon>
        <taxon>Mortierellaceae</taxon>
        <taxon>Podila</taxon>
    </lineage>
</organism>
<feature type="transmembrane region" description="Helical" evidence="6">
    <location>
        <begin position="79"/>
        <end position="102"/>
    </location>
</feature>
<dbReference type="AlphaFoldDB" id="A0A9P5SJ07"/>
<dbReference type="GO" id="GO:0016020">
    <property type="term" value="C:membrane"/>
    <property type="evidence" value="ECO:0007669"/>
    <property type="project" value="GOC"/>
</dbReference>
<dbReference type="EMBL" id="JAAAUY010000548">
    <property type="protein sequence ID" value="KAF9328617.1"/>
    <property type="molecule type" value="Genomic_DNA"/>
</dbReference>
<feature type="transmembrane region" description="Helical" evidence="6">
    <location>
        <begin position="252"/>
        <end position="274"/>
    </location>
</feature>